<feature type="region of interest" description="Disordered" evidence="15">
    <location>
        <begin position="249"/>
        <end position="284"/>
    </location>
</feature>
<feature type="compositionally biased region" description="Basic residues" evidence="15">
    <location>
        <begin position="115"/>
        <end position="124"/>
    </location>
</feature>
<evidence type="ECO:0000256" key="10">
    <source>
        <dbReference type="ARBA" id="ARBA00022884"/>
    </source>
</evidence>
<accession>A0A9P6XB95</accession>
<feature type="binding site" evidence="13">
    <location>
        <position position="860"/>
    </location>
    <ligand>
        <name>Zn(2+)</name>
        <dbReference type="ChEBI" id="CHEBI:29105"/>
    </ligand>
</feature>
<comment type="cofactor">
    <cofactor evidence="13">
        <name>Zn(2+)</name>
        <dbReference type="ChEBI" id="CHEBI:29105"/>
    </cofactor>
    <text evidence="13">Binds 1 zinc ion per subunit.</text>
</comment>
<organism evidence="18 19">
    <name type="scientific">Rhizopus oryzae</name>
    <name type="common">Mucormycosis agent</name>
    <name type="synonym">Rhizopus arrhizus var. delemar</name>
    <dbReference type="NCBI Taxonomy" id="64495"/>
    <lineage>
        <taxon>Eukaryota</taxon>
        <taxon>Fungi</taxon>
        <taxon>Fungi incertae sedis</taxon>
        <taxon>Mucoromycota</taxon>
        <taxon>Mucoromycotina</taxon>
        <taxon>Mucoromycetes</taxon>
        <taxon>Mucorales</taxon>
        <taxon>Mucorineae</taxon>
        <taxon>Rhizopodaceae</taxon>
        <taxon>Rhizopus</taxon>
    </lineage>
</organism>
<dbReference type="PROSITE" id="PS00028">
    <property type="entry name" value="ZINC_FINGER_C2H2_1"/>
    <property type="match status" value="2"/>
</dbReference>
<feature type="domain" description="Alanyl-transfer RNA synthetases family profile" evidence="17">
    <location>
        <begin position="297"/>
        <end position="1006"/>
    </location>
</feature>
<comment type="function">
    <text evidence="13">Catalyzes the attachment of alanine to tRNA(Ala) in a two-step reaction: alanine is first activated by ATP to form Ala-AMP and then transferred to the acceptor end of tRNA(Ala). Also edits incorrectly charged tRNA(Ala) via its editing domain.</text>
</comment>
<feature type="compositionally biased region" description="Basic and acidic residues" evidence="15">
    <location>
        <begin position="249"/>
        <end position="270"/>
    </location>
</feature>
<feature type="region of interest" description="Disordered" evidence="15">
    <location>
        <begin position="115"/>
        <end position="134"/>
    </location>
</feature>
<dbReference type="InterPro" id="IPR018162">
    <property type="entry name" value="Ala-tRNA-ligase_IIc_anticod-bd"/>
</dbReference>
<evidence type="ECO:0000256" key="2">
    <source>
        <dbReference type="ARBA" id="ARBA00022555"/>
    </source>
</evidence>
<comment type="similarity">
    <text evidence="1">Belongs to the class-II aminoacyl-tRNA synthetase family. Alax-L subfamily.</text>
</comment>
<dbReference type="InterPro" id="IPR018163">
    <property type="entry name" value="Thr/Ala-tRNA-synth_IIc_edit"/>
</dbReference>
<evidence type="ECO:0000256" key="4">
    <source>
        <dbReference type="ARBA" id="ARBA00022723"/>
    </source>
</evidence>
<dbReference type="Gene3D" id="2.40.30.130">
    <property type="match status" value="1"/>
</dbReference>
<comment type="caution">
    <text evidence="18">The sequence shown here is derived from an EMBL/GenBank/DDBJ whole genome shotgun (WGS) entry which is preliminary data.</text>
</comment>
<evidence type="ECO:0000256" key="9">
    <source>
        <dbReference type="ARBA" id="ARBA00022840"/>
    </source>
</evidence>
<dbReference type="GO" id="GO:0005739">
    <property type="term" value="C:mitochondrion"/>
    <property type="evidence" value="ECO:0007669"/>
    <property type="project" value="UniProtKB-SubCell"/>
</dbReference>
<evidence type="ECO:0000256" key="11">
    <source>
        <dbReference type="ARBA" id="ARBA00022917"/>
    </source>
</evidence>
<dbReference type="EC" id="6.1.1.7" evidence="13"/>
<dbReference type="InterPro" id="IPR013087">
    <property type="entry name" value="Znf_C2H2_type"/>
</dbReference>
<dbReference type="GO" id="GO:0000981">
    <property type="term" value="F:DNA-binding transcription factor activity, RNA polymerase II-specific"/>
    <property type="evidence" value="ECO:0007669"/>
    <property type="project" value="UniProtKB-ARBA"/>
</dbReference>
<feature type="binding site" evidence="13">
    <location>
        <position position="864"/>
    </location>
    <ligand>
        <name>Zn(2+)</name>
        <dbReference type="ChEBI" id="CHEBI:29105"/>
    </ligand>
</feature>
<dbReference type="GO" id="GO:0008270">
    <property type="term" value="F:zinc ion binding"/>
    <property type="evidence" value="ECO:0007669"/>
    <property type="project" value="UniProtKB-UniRule"/>
</dbReference>
<dbReference type="CDD" id="cd00673">
    <property type="entry name" value="AlaRS_core"/>
    <property type="match status" value="1"/>
</dbReference>
<evidence type="ECO:0000256" key="6">
    <source>
        <dbReference type="ARBA" id="ARBA00022741"/>
    </source>
</evidence>
<dbReference type="Pfam" id="PF07973">
    <property type="entry name" value="tRNA_SAD"/>
    <property type="match status" value="1"/>
</dbReference>
<dbReference type="GO" id="GO:0000049">
    <property type="term" value="F:tRNA binding"/>
    <property type="evidence" value="ECO:0007669"/>
    <property type="project" value="UniProtKB-KW"/>
</dbReference>
<keyword evidence="10 13" id="KW-0694">RNA-binding</keyword>
<dbReference type="NCBIfam" id="TIGR00344">
    <property type="entry name" value="alaS"/>
    <property type="match status" value="1"/>
</dbReference>
<evidence type="ECO:0000256" key="5">
    <source>
        <dbReference type="ARBA" id="ARBA00022737"/>
    </source>
</evidence>
<evidence type="ECO:0000256" key="12">
    <source>
        <dbReference type="ARBA" id="ARBA00023146"/>
    </source>
</evidence>
<dbReference type="SUPFAM" id="SSF55186">
    <property type="entry name" value="ThrRS/AlaRS common domain"/>
    <property type="match status" value="1"/>
</dbReference>
<dbReference type="AlphaFoldDB" id="A0A9P6XB95"/>
<keyword evidence="6 13" id="KW-0547">Nucleotide-binding</keyword>
<evidence type="ECO:0000313" key="19">
    <source>
        <dbReference type="Proteomes" id="UP000716291"/>
    </source>
</evidence>
<evidence type="ECO:0000256" key="7">
    <source>
        <dbReference type="ARBA" id="ARBA00022771"/>
    </source>
</evidence>
<evidence type="ECO:0000256" key="13">
    <source>
        <dbReference type="HAMAP-Rule" id="MF_03133"/>
    </source>
</evidence>
<dbReference type="Pfam" id="PF01411">
    <property type="entry name" value="tRNA-synt_2c"/>
    <property type="match status" value="1"/>
</dbReference>
<keyword evidence="13" id="KW-0496">Mitochondrion</keyword>
<dbReference type="GO" id="GO:0004813">
    <property type="term" value="F:alanine-tRNA ligase activity"/>
    <property type="evidence" value="ECO:0007669"/>
    <property type="project" value="UniProtKB-UniRule"/>
</dbReference>
<dbReference type="SUPFAM" id="SSF50447">
    <property type="entry name" value="Translation proteins"/>
    <property type="match status" value="1"/>
</dbReference>
<dbReference type="PROSITE" id="PS50157">
    <property type="entry name" value="ZINC_FINGER_C2H2_2"/>
    <property type="match status" value="2"/>
</dbReference>
<dbReference type="FunFam" id="3.30.980.10:FF:000004">
    <property type="entry name" value="Alanine--tRNA ligase, cytoplasmic"/>
    <property type="match status" value="1"/>
</dbReference>
<dbReference type="InterPro" id="IPR050058">
    <property type="entry name" value="Ala-tRNA_ligase"/>
</dbReference>
<dbReference type="PROSITE" id="PS50860">
    <property type="entry name" value="AA_TRNA_LIGASE_II_ALA"/>
    <property type="match status" value="1"/>
</dbReference>
<dbReference type="InterPro" id="IPR018164">
    <property type="entry name" value="Ala-tRNA-synth_IIc_N"/>
</dbReference>
<evidence type="ECO:0000259" key="16">
    <source>
        <dbReference type="PROSITE" id="PS50157"/>
    </source>
</evidence>
<keyword evidence="12 13" id="KW-0030">Aminoacyl-tRNA synthetase</keyword>
<evidence type="ECO:0000259" key="17">
    <source>
        <dbReference type="PROSITE" id="PS50860"/>
    </source>
</evidence>
<evidence type="ECO:0000313" key="18">
    <source>
        <dbReference type="EMBL" id="KAG1309669.1"/>
    </source>
</evidence>
<keyword evidence="11 13" id="KW-0648">Protein biosynthesis</keyword>
<dbReference type="InterPro" id="IPR045864">
    <property type="entry name" value="aa-tRNA-synth_II/BPL/LPL"/>
</dbReference>
<keyword evidence="9 13" id="KW-0067">ATP-binding</keyword>
<name>A0A9P6XB95_RHIOR</name>
<dbReference type="PRINTS" id="PR00980">
    <property type="entry name" value="TRNASYNTHALA"/>
</dbReference>
<dbReference type="InterPro" id="IPR018165">
    <property type="entry name" value="Ala-tRNA-synth_IIc_core"/>
</dbReference>
<keyword evidence="3 13" id="KW-0436">Ligase</keyword>
<dbReference type="InterPro" id="IPR002318">
    <property type="entry name" value="Ala-tRNA-lgiase_IIc"/>
</dbReference>
<gene>
    <name evidence="13" type="primary">ALA1</name>
    <name evidence="18" type="ORF">G6F64_005134</name>
</gene>
<dbReference type="PANTHER" id="PTHR11777">
    <property type="entry name" value="ALANYL-TRNA SYNTHETASE"/>
    <property type="match status" value="1"/>
</dbReference>
<dbReference type="PANTHER" id="PTHR11777:SF9">
    <property type="entry name" value="ALANINE--TRNA LIGASE, CYTOPLASMIC"/>
    <property type="match status" value="1"/>
</dbReference>
<dbReference type="InterPro" id="IPR009000">
    <property type="entry name" value="Transl_B-barrel_sf"/>
</dbReference>
<feature type="binding site" evidence="13">
    <location>
        <position position="963"/>
    </location>
    <ligand>
        <name>Zn(2+)</name>
        <dbReference type="ChEBI" id="CHEBI:29105"/>
    </ligand>
</feature>
<dbReference type="EMBL" id="JAANQT010000607">
    <property type="protein sequence ID" value="KAG1309669.1"/>
    <property type="molecule type" value="Genomic_DNA"/>
</dbReference>
<keyword evidence="5" id="KW-0677">Repeat</keyword>
<dbReference type="HAMAP" id="MF_00036_B">
    <property type="entry name" value="Ala_tRNA_synth_B"/>
    <property type="match status" value="1"/>
</dbReference>
<dbReference type="Proteomes" id="UP000716291">
    <property type="component" value="Unassembled WGS sequence"/>
</dbReference>
<feature type="binding site" evidence="13">
    <location>
        <position position="967"/>
    </location>
    <ligand>
        <name>Zn(2+)</name>
        <dbReference type="ChEBI" id="CHEBI:29105"/>
    </ligand>
</feature>
<reference evidence="18" key="1">
    <citation type="journal article" date="2020" name="Microb. Genom.">
        <title>Genetic diversity of clinical and environmental Mucorales isolates obtained from an investigation of mucormycosis cases among solid organ transplant recipients.</title>
        <authorList>
            <person name="Nguyen M.H."/>
            <person name="Kaul D."/>
            <person name="Muto C."/>
            <person name="Cheng S.J."/>
            <person name="Richter R.A."/>
            <person name="Bruno V.M."/>
            <person name="Liu G."/>
            <person name="Beyhan S."/>
            <person name="Sundermann A.J."/>
            <person name="Mounaud S."/>
            <person name="Pasculle A.W."/>
            <person name="Nierman W.C."/>
            <person name="Driscoll E."/>
            <person name="Cumbie R."/>
            <person name="Clancy C.J."/>
            <person name="Dupont C.L."/>
        </authorList>
    </citation>
    <scope>NUCLEOTIDE SEQUENCE</scope>
    <source>
        <strain evidence="18">GL11</strain>
    </source>
</reference>
<evidence type="ECO:0000256" key="8">
    <source>
        <dbReference type="ARBA" id="ARBA00022833"/>
    </source>
</evidence>
<comment type="domain">
    <text evidence="13">Consists of three domains; the N-terminal catalytic domain, the editing domain and the C-terminal C-Ala domain. The editing domain removes incorrectly charged amino acids, while the C-Ala domain, along with tRNA(Ala), serves as a bridge to cooperatively bring together the editing and aminoacylation centers thus stimulating deacylation of misacylated tRNAs.</text>
</comment>
<keyword evidence="2 13" id="KW-0820">tRNA-binding</keyword>
<keyword evidence="4 13" id="KW-0479">Metal-binding</keyword>
<proteinExistence type="inferred from homology"/>
<feature type="domain" description="C2H2-type" evidence="16">
    <location>
        <begin position="61"/>
        <end position="90"/>
    </location>
</feature>
<dbReference type="FunFam" id="3.30.160.60:FF:000072">
    <property type="entry name" value="zinc finger protein 143 isoform X1"/>
    <property type="match status" value="1"/>
</dbReference>
<dbReference type="GO" id="GO:0070143">
    <property type="term" value="P:mitochondrial alanyl-tRNA aminoacylation"/>
    <property type="evidence" value="ECO:0007669"/>
    <property type="project" value="UniProtKB-UniRule"/>
</dbReference>
<dbReference type="SMART" id="SM00355">
    <property type="entry name" value="ZnF_C2H2"/>
    <property type="match status" value="2"/>
</dbReference>
<evidence type="ECO:0000256" key="15">
    <source>
        <dbReference type="SAM" id="MobiDB-lite"/>
    </source>
</evidence>
<feature type="domain" description="C2H2-type" evidence="16">
    <location>
        <begin position="91"/>
        <end position="120"/>
    </location>
</feature>
<keyword evidence="8 13" id="KW-0862">Zinc</keyword>
<evidence type="ECO:0000256" key="1">
    <source>
        <dbReference type="ARBA" id="ARBA00008429"/>
    </source>
</evidence>
<dbReference type="SUPFAM" id="SSF101353">
    <property type="entry name" value="Putative anticodon-binding domain of alanyl-tRNA synthetase (AlaRS)"/>
    <property type="match status" value="1"/>
</dbReference>
<dbReference type="Gene3D" id="3.30.930.10">
    <property type="entry name" value="Bira Bifunctional Protein, Domain 2"/>
    <property type="match status" value="1"/>
</dbReference>
<keyword evidence="7 14" id="KW-0863">Zinc-finger</keyword>
<evidence type="ECO:0000256" key="14">
    <source>
        <dbReference type="PROSITE-ProRule" id="PRU00042"/>
    </source>
</evidence>
<keyword evidence="19" id="KW-1185">Reference proteome</keyword>
<evidence type="ECO:0000256" key="3">
    <source>
        <dbReference type="ARBA" id="ARBA00022598"/>
    </source>
</evidence>
<keyword evidence="13" id="KW-0963">Cytoplasm</keyword>
<dbReference type="SUPFAM" id="SSF57667">
    <property type="entry name" value="beta-beta-alpha zinc fingers"/>
    <property type="match status" value="2"/>
</dbReference>
<dbReference type="Gene3D" id="3.30.980.10">
    <property type="entry name" value="Threonyl-trna Synthetase, Chain A, domain 2"/>
    <property type="match status" value="1"/>
</dbReference>
<comment type="subcellular location">
    <subcellularLocation>
        <location evidence="13">Mitochondrion</location>
    </subcellularLocation>
    <subcellularLocation>
        <location evidence="13">Cytoplasm</location>
    </subcellularLocation>
</comment>
<comment type="catalytic activity">
    <reaction evidence="13">
        <text>tRNA(Ala) + L-alanine + ATP = L-alanyl-tRNA(Ala) + AMP + diphosphate</text>
        <dbReference type="Rhea" id="RHEA:12540"/>
        <dbReference type="Rhea" id="RHEA-COMP:9657"/>
        <dbReference type="Rhea" id="RHEA-COMP:9923"/>
        <dbReference type="ChEBI" id="CHEBI:30616"/>
        <dbReference type="ChEBI" id="CHEBI:33019"/>
        <dbReference type="ChEBI" id="CHEBI:57972"/>
        <dbReference type="ChEBI" id="CHEBI:78442"/>
        <dbReference type="ChEBI" id="CHEBI:78497"/>
        <dbReference type="ChEBI" id="CHEBI:456215"/>
        <dbReference type="EC" id="6.1.1.7"/>
    </reaction>
</comment>
<dbReference type="GO" id="GO:0005524">
    <property type="term" value="F:ATP binding"/>
    <property type="evidence" value="ECO:0007669"/>
    <property type="project" value="UniProtKB-UniRule"/>
</dbReference>
<comment type="subunit">
    <text evidence="13">Monomer.</text>
</comment>
<dbReference type="InterPro" id="IPR012947">
    <property type="entry name" value="tRNA_SAD"/>
</dbReference>
<dbReference type="GO" id="GO:0000978">
    <property type="term" value="F:RNA polymerase II cis-regulatory region sequence-specific DNA binding"/>
    <property type="evidence" value="ECO:0007669"/>
    <property type="project" value="UniProtKB-ARBA"/>
</dbReference>
<protein>
    <recommendedName>
        <fullName evidence="13">Alanine--tRNA ligase</fullName>
        <ecNumber evidence="13">6.1.1.7</ecNumber>
    </recommendedName>
    <alternativeName>
        <fullName evidence="13">Alanyl-tRNA synthetase</fullName>
        <shortName evidence="13">AlaRS</shortName>
    </alternativeName>
</protein>
<dbReference type="Gene3D" id="3.30.54.20">
    <property type="match status" value="1"/>
</dbReference>
<dbReference type="SMART" id="SM00863">
    <property type="entry name" value="tRNA_SAD"/>
    <property type="match status" value="1"/>
</dbReference>
<sequence>MIEVSKESRFFIPNSSGHHINLLNGIDNCSIFDFEASEAQNDHKLSDNNDTLDTNSDKRKYVCTEPGCSKAFISSGHLARHFRTHTGEKNFPCIFPGCQSRFSRQDNMMQHYKSHMSTRSKKAPNKTTNDGKYPKPKLFSHQKIQSNSFNQPLTIDQHLSNYHNDLRIQTTTNQPIKYSIPTPLCNIAASRMLKHMSGLERLPKRLTPAAINKEKSVQLTFYEHRPLINRRGFNKYPYPFTLLHPNERAKEDKLQDTVENKQNKKARYESSEASEMVEPSSSLPIHHSRQIHSLRQLSSFELRSRFLNYFEKQDHVHVKSASLIPQNDKSLLFTNAGMVPFKEYFLKPSTAPFKSATSVQKCMRAGGKHNDLDNVGYTPRHHTFFEMLGNFSFGQYTKAEAIDYAWKFLLNELKLPIHRLRVTVLEGDHDGYELWKKQGLPDDMIVKCGPEDNFWTMGEGEGPCGPCTEIFWNTEDPSLEDPWLEIWNLVFMEKYRDAEGKLSDLPTPCIDTGMGLERMLTVLQNKQNNYQVDQFKILIDGLRDILKARGLKSSESVNPSAHEKIVADHFRAMCFLIGDGVIPSNVGRGYVLRRIIRRALRSAKQLGINESFLSDLYPSLLKCFPPDLYPELSSRASSICSIITNEETSFLATLGRGMSLLENVFSQPDLQNAKIIPPHIAFQLYDTYGFPFDLTLIIAREKGWTVDIKAVEKLQERQKLAGRESWKSDSIANKTKLSEWRHLNIKPQFTGYDHSLLHQQSKILAVEPSKKGNEIYLAIDPCPFYGLGGGQVPDQGTITLANKSEWQVTDVVQPYDGGIALCITPINKENAKQDLKFLQEGQLVEAKVDMQRREGAEIHHTATHLLNAGLRKILHSDDIVQAGSTVEPTKLRFDFTYGKPLKPKELSEIENWINEVALRGAKTQVKHMQLMDAVNSGAVAAFTEKYGETVRIIDVPGISKELCGGTHVDDIRKLYPFKILNETSVAAGTRRIEAVAGTSCIEWHRKTYSPIPDALKLLRANETKDMVGKLEKLLQNTKDLQKRIDFITEKLASAGESVNKPIESRIKDIDVKIHLIDSDLDASFMQKRANVLKQKQPESIHVLLNGNIILVSLNGSEIKTETANSVLRQLLKHIKGGGGGQKEMAQGHLAEPVKSEQDIVSKILPAFKKCT</sequence>
<dbReference type="SUPFAM" id="SSF55681">
    <property type="entry name" value="Class II aaRS and biotin synthetases"/>
    <property type="match status" value="1"/>
</dbReference>
<dbReference type="GO" id="GO:0002161">
    <property type="term" value="F:aminoacyl-tRNA deacylase activity"/>
    <property type="evidence" value="ECO:0007669"/>
    <property type="project" value="TreeGrafter"/>
</dbReference>
<dbReference type="Pfam" id="PF00096">
    <property type="entry name" value="zf-C2H2"/>
    <property type="match status" value="1"/>
</dbReference>
<dbReference type="InterPro" id="IPR036236">
    <property type="entry name" value="Znf_C2H2_sf"/>
</dbReference>
<dbReference type="Gene3D" id="3.30.160.60">
    <property type="entry name" value="Classic Zinc Finger"/>
    <property type="match status" value="2"/>
</dbReference>
<dbReference type="Gene3D" id="3.10.310.40">
    <property type="match status" value="1"/>
</dbReference>
<dbReference type="InterPro" id="IPR023033">
    <property type="entry name" value="Ala_tRNA_ligase_euk/bac"/>
</dbReference>